<protein>
    <recommendedName>
        <fullName evidence="8">Progonadoliberin</fullName>
    </recommendedName>
    <component>
        <recommendedName>
            <fullName evidence="8">Gonadoliberin</fullName>
        </recommendedName>
        <alternativeName>
            <fullName evidence="8">Gonadotropin-releasing hormone</fullName>
            <shortName evidence="8">GnRH</shortName>
        </alternativeName>
        <alternativeName>
            <fullName evidence="8">Luliberin</fullName>
        </alternativeName>
        <alternativeName>
            <fullName evidence="8">Luteinizing hormone-releasing hormone</fullName>
            <shortName evidence="8">LH-RH</shortName>
        </alternativeName>
    </component>
    <component>
        <recommendedName>
            <fullName evidence="8">GnRH-associated peptide</fullName>
        </recommendedName>
        <alternativeName>
            <fullName evidence="8">GnRH-associated peptide</fullName>
        </alternativeName>
    </component>
</protein>
<keyword evidence="7" id="KW-0873">Pyrrolidone carboxylic acid</keyword>
<feature type="chain" id="PRO_5001887489" description="Progonadoliberin" evidence="9">
    <location>
        <begin position="24"/>
        <end position="77"/>
    </location>
</feature>
<dbReference type="GO" id="GO:0031530">
    <property type="term" value="F:gonadotropin-releasing hormone receptor binding"/>
    <property type="evidence" value="ECO:0007669"/>
    <property type="project" value="TreeGrafter"/>
</dbReference>
<reference evidence="10 11" key="1">
    <citation type="submission" date="2014-04" db="EMBL/GenBank/DDBJ databases">
        <title>Genome evolution of avian class.</title>
        <authorList>
            <person name="Zhang G."/>
            <person name="Li C."/>
        </authorList>
    </citation>
    <scope>NUCLEOTIDE SEQUENCE [LARGE SCALE GENOMIC DNA]</scope>
    <source>
        <strain evidence="10">BGI_N307</strain>
    </source>
</reference>
<keyword evidence="11" id="KW-1185">Reference proteome</keyword>
<dbReference type="PANTHER" id="PTHR10522:SF0">
    <property type="entry name" value="PROGONADOLIBERIN-1"/>
    <property type="match status" value="1"/>
</dbReference>
<evidence type="ECO:0000256" key="8">
    <source>
        <dbReference type="RuleBase" id="RU000635"/>
    </source>
</evidence>
<evidence type="ECO:0000256" key="7">
    <source>
        <dbReference type="ARBA" id="ARBA00023283"/>
    </source>
</evidence>
<keyword evidence="4" id="KW-0165">Cleavage on pair of basic residues</keyword>
<comment type="similarity">
    <text evidence="2 8">Belongs to the GnRH family.</text>
</comment>
<organism evidence="10 11">
    <name type="scientific">Dryobates pubescens</name>
    <name type="common">Downy woodpecker</name>
    <name type="synonym">Picoides pubescens</name>
    <dbReference type="NCBI Taxonomy" id="118200"/>
    <lineage>
        <taxon>Eukaryota</taxon>
        <taxon>Metazoa</taxon>
        <taxon>Chordata</taxon>
        <taxon>Craniata</taxon>
        <taxon>Vertebrata</taxon>
        <taxon>Euteleostomi</taxon>
        <taxon>Archelosauria</taxon>
        <taxon>Archosauria</taxon>
        <taxon>Dinosauria</taxon>
        <taxon>Saurischia</taxon>
        <taxon>Theropoda</taxon>
        <taxon>Coelurosauria</taxon>
        <taxon>Aves</taxon>
        <taxon>Neognathae</taxon>
        <taxon>Neoaves</taxon>
        <taxon>Telluraves</taxon>
        <taxon>Coraciimorphae</taxon>
        <taxon>Piciformes</taxon>
        <taxon>Picidae</taxon>
        <taxon>Dryobates</taxon>
    </lineage>
</organism>
<dbReference type="STRING" id="118200.A0A093INE0"/>
<evidence type="ECO:0000256" key="2">
    <source>
        <dbReference type="ARBA" id="ARBA00010968"/>
    </source>
</evidence>
<keyword evidence="9" id="KW-0732">Signal</keyword>
<dbReference type="Proteomes" id="UP000053875">
    <property type="component" value="Unassembled WGS sequence"/>
</dbReference>
<dbReference type="InterPro" id="IPR019792">
    <property type="entry name" value="Gonadoliberin"/>
</dbReference>
<dbReference type="GO" id="GO:0005615">
    <property type="term" value="C:extracellular space"/>
    <property type="evidence" value="ECO:0007669"/>
    <property type="project" value="TreeGrafter"/>
</dbReference>
<keyword evidence="6 8" id="KW-0027">Amidation</keyword>
<sequence length="77" mass="8343">MEKSTKISVSAVLFVLAVGICLAQHWSYGLQPGGKRSTENLVESFQEVANGKDSLGELQEIGCPGSHQHSRELQEAM</sequence>
<evidence type="ECO:0000256" key="1">
    <source>
        <dbReference type="ARBA" id="ARBA00004613"/>
    </source>
</evidence>
<dbReference type="AlphaFoldDB" id="A0A093INE0"/>
<evidence type="ECO:0000256" key="3">
    <source>
        <dbReference type="ARBA" id="ARBA00022525"/>
    </source>
</evidence>
<name>A0A093INE0_DRYPU</name>
<feature type="signal peptide" evidence="9">
    <location>
        <begin position="1"/>
        <end position="23"/>
    </location>
</feature>
<dbReference type="Pfam" id="PF00446">
    <property type="entry name" value="GnRH"/>
    <property type="match status" value="1"/>
</dbReference>
<dbReference type="PRINTS" id="PR01541">
    <property type="entry name" value="GONADOLIBRNI"/>
</dbReference>
<comment type="subcellular location">
    <subcellularLocation>
        <location evidence="1 8">Secreted</location>
    </subcellularLocation>
</comment>
<evidence type="ECO:0000313" key="11">
    <source>
        <dbReference type="Proteomes" id="UP000053875"/>
    </source>
</evidence>
<gene>
    <name evidence="10" type="ORF">N307_07593</name>
</gene>
<dbReference type="PROSITE" id="PS00473">
    <property type="entry name" value="GNRH"/>
    <property type="match status" value="1"/>
</dbReference>
<proteinExistence type="inferred from homology"/>
<dbReference type="EMBL" id="KL216173">
    <property type="protein sequence ID" value="KFV68216.1"/>
    <property type="molecule type" value="Genomic_DNA"/>
</dbReference>
<dbReference type="PANTHER" id="PTHR10522">
    <property type="entry name" value="GONADOLIBERIN"/>
    <property type="match status" value="1"/>
</dbReference>
<evidence type="ECO:0000256" key="5">
    <source>
        <dbReference type="ARBA" id="ARBA00022702"/>
    </source>
</evidence>
<dbReference type="GO" id="GO:0005183">
    <property type="term" value="F:gonadotropin hormone-releasing hormone activity"/>
    <property type="evidence" value="ECO:0007669"/>
    <property type="project" value="InterPro"/>
</dbReference>
<keyword evidence="3" id="KW-0964">Secreted</keyword>
<evidence type="ECO:0000256" key="6">
    <source>
        <dbReference type="ARBA" id="ARBA00022815"/>
    </source>
</evidence>
<evidence type="ECO:0000313" key="10">
    <source>
        <dbReference type="EMBL" id="KFV68216.1"/>
    </source>
</evidence>
<dbReference type="InterPro" id="IPR004079">
    <property type="entry name" value="Gonadoliberin_I_precursor"/>
</dbReference>
<dbReference type="InterPro" id="IPR002012">
    <property type="entry name" value="GnRH"/>
</dbReference>
<evidence type="ECO:0000256" key="4">
    <source>
        <dbReference type="ARBA" id="ARBA00022685"/>
    </source>
</evidence>
<evidence type="ECO:0000256" key="9">
    <source>
        <dbReference type="SAM" id="SignalP"/>
    </source>
</evidence>
<feature type="non-terminal residue" evidence="10">
    <location>
        <position position="77"/>
    </location>
</feature>
<comment type="function">
    <text evidence="8">Stimulates the secretion of gonadotropins.</text>
</comment>
<accession>A0A093INE0</accession>
<keyword evidence="5 8" id="KW-0372">Hormone</keyword>